<dbReference type="AlphaFoldDB" id="A0A1G1V9V4"/>
<dbReference type="GO" id="GO:0016491">
    <property type="term" value="F:oxidoreductase activity"/>
    <property type="evidence" value="ECO:0007669"/>
    <property type="project" value="UniProtKB-KW"/>
</dbReference>
<keyword evidence="5" id="KW-0676">Redox-active center</keyword>
<dbReference type="InterPro" id="IPR012336">
    <property type="entry name" value="Thioredoxin-like_fold"/>
</dbReference>
<dbReference type="PROSITE" id="PS51352">
    <property type="entry name" value="THIOREDOXIN_2"/>
    <property type="match status" value="1"/>
</dbReference>
<comment type="similarity">
    <text evidence="1">Belongs to the thioredoxin family. DsbA subfamily.</text>
</comment>
<dbReference type="PANTHER" id="PTHR13887:SF14">
    <property type="entry name" value="DISULFIDE BOND FORMATION PROTEIN D"/>
    <property type="match status" value="1"/>
</dbReference>
<sequence>MGQFLNKSSTENSTSSVNTIIPSDQIKWNREAKVVLIEYSDFQCPACAAYYSVLKQVAADFKSDVAFVYRHFPLRQIHQNSELAARAAEAAGKQGKFWEMHDLLFENQKEWSSEKNAGQFFVRYAESLSLNTTQFETDINSSEINDKVNNDYQSGVSFSVNATPTFFLNGEKLQNPRTYDEFKSLLEKALSK</sequence>
<dbReference type="Gene3D" id="3.40.30.10">
    <property type="entry name" value="Glutaredoxin"/>
    <property type="match status" value="1"/>
</dbReference>
<gene>
    <name evidence="7" type="ORF">A3F61_03370</name>
</gene>
<dbReference type="Pfam" id="PF13462">
    <property type="entry name" value="Thioredoxin_4"/>
    <property type="match status" value="1"/>
</dbReference>
<protein>
    <recommendedName>
        <fullName evidence="6">Thioredoxin domain-containing protein</fullName>
    </recommendedName>
</protein>
<evidence type="ECO:0000313" key="7">
    <source>
        <dbReference type="EMBL" id="OGY12087.1"/>
    </source>
</evidence>
<evidence type="ECO:0000313" key="8">
    <source>
        <dbReference type="Proteomes" id="UP000178272"/>
    </source>
</evidence>
<evidence type="ECO:0000256" key="1">
    <source>
        <dbReference type="ARBA" id="ARBA00005791"/>
    </source>
</evidence>
<dbReference type="InterPro" id="IPR036249">
    <property type="entry name" value="Thioredoxin-like_sf"/>
</dbReference>
<dbReference type="PANTHER" id="PTHR13887">
    <property type="entry name" value="GLUTATHIONE S-TRANSFERASE KAPPA"/>
    <property type="match status" value="1"/>
</dbReference>
<proteinExistence type="inferred from homology"/>
<dbReference type="InterPro" id="IPR013766">
    <property type="entry name" value="Thioredoxin_domain"/>
</dbReference>
<dbReference type="EMBL" id="MHCA01000027">
    <property type="protein sequence ID" value="OGY12087.1"/>
    <property type="molecule type" value="Genomic_DNA"/>
</dbReference>
<name>A0A1G1V9V4_9BACT</name>
<evidence type="ECO:0000256" key="4">
    <source>
        <dbReference type="ARBA" id="ARBA00023157"/>
    </source>
</evidence>
<accession>A0A1G1V9V4</accession>
<feature type="domain" description="Thioredoxin" evidence="6">
    <location>
        <begin position="3"/>
        <end position="191"/>
    </location>
</feature>
<keyword evidence="3" id="KW-0560">Oxidoreductase</keyword>
<dbReference type="Proteomes" id="UP000178272">
    <property type="component" value="Unassembled WGS sequence"/>
</dbReference>
<keyword evidence="4" id="KW-1015">Disulfide bond</keyword>
<dbReference type="STRING" id="1797517.A3F61_03370"/>
<evidence type="ECO:0000256" key="2">
    <source>
        <dbReference type="ARBA" id="ARBA00022729"/>
    </source>
</evidence>
<reference evidence="7 8" key="1">
    <citation type="journal article" date="2016" name="Nat. Commun.">
        <title>Thousands of microbial genomes shed light on interconnected biogeochemical processes in an aquifer system.</title>
        <authorList>
            <person name="Anantharaman K."/>
            <person name="Brown C.T."/>
            <person name="Hug L.A."/>
            <person name="Sharon I."/>
            <person name="Castelle C.J."/>
            <person name="Probst A.J."/>
            <person name="Thomas B.C."/>
            <person name="Singh A."/>
            <person name="Wilkins M.J."/>
            <person name="Karaoz U."/>
            <person name="Brodie E.L."/>
            <person name="Williams K.H."/>
            <person name="Hubbard S.S."/>
            <person name="Banfield J.F."/>
        </authorList>
    </citation>
    <scope>NUCLEOTIDE SEQUENCE [LARGE SCALE GENOMIC DNA]</scope>
</reference>
<evidence type="ECO:0000256" key="5">
    <source>
        <dbReference type="ARBA" id="ARBA00023284"/>
    </source>
</evidence>
<organism evidence="7 8">
    <name type="scientific">Candidatus Blackburnbacteria bacterium RIFCSPHIGHO2_12_FULL_41_13b</name>
    <dbReference type="NCBI Taxonomy" id="1797517"/>
    <lineage>
        <taxon>Bacteria</taxon>
        <taxon>Candidatus Blackburniibacteriota</taxon>
    </lineage>
</organism>
<evidence type="ECO:0000256" key="3">
    <source>
        <dbReference type="ARBA" id="ARBA00023002"/>
    </source>
</evidence>
<comment type="caution">
    <text evidence="7">The sequence shown here is derived from an EMBL/GenBank/DDBJ whole genome shotgun (WGS) entry which is preliminary data.</text>
</comment>
<keyword evidence="2" id="KW-0732">Signal</keyword>
<evidence type="ECO:0000259" key="6">
    <source>
        <dbReference type="PROSITE" id="PS51352"/>
    </source>
</evidence>
<dbReference type="SUPFAM" id="SSF52833">
    <property type="entry name" value="Thioredoxin-like"/>
    <property type="match status" value="1"/>
</dbReference>